<comment type="cofactor">
    <cofactor evidence="6">
        <name>Zn(2+)</name>
        <dbReference type="ChEBI" id="CHEBI:29105"/>
    </cofactor>
</comment>
<keyword evidence="4 6" id="KW-0472">Membrane</keyword>
<keyword evidence="6" id="KW-0479">Metal-binding</keyword>
<feature type="binding site" evidence="6">
    <location>
        <position position="146"/>
    </location>
    <ligand>
        <name>Zn(2+)</name>
        <dbReference type="ChEBI" id="CHEBI:29105"/>
    </ligand>
</feature>
<evidence type="ECO:0000256" key="6">
    <source>
        <dbReference type="HAMAP-Rule" id="MF_03111"/>
    </source>
</evidence>
<evidence type="ECO:0000256" key="1">
    <source>
        <dbReference type="ARBA" id="ARBA00022688"/>
    </source>
</evidence>
<name>A0A0R3UC81_MESCO</name>
<evidence type="ECO:0000313" key="8">
    <source>
        <dbReference type="Proteomes" id="UP000267029"/>
    </source>
</evidence>
<evidence type="ECO:0000256" key="3">
    <source>
        <dbReference type="ARBA" id="ARBA00023128"/>
    </source>
</evidence>
<dbReference type="STRING" id="53468.A0A0R3UC81"/>
<dbReference type="EMBL" id="UXSR01001812">
    <property type="protein sequence ID" value="VDD78527.1"/>
    <property type="molecule type" value="Genomic_DNA"/>
</dbReference>
<keyword evidence="2 6" id="KW-0999">Mitochondrion inner membrane</keyword>
<feature type="binding site" evidence="6">
    <location>
        <position position="134"/>
    </location>
    <ligand>
        <name>Zn(2+)</name>
        <dbReference type="ChEBI" id="CHEBI:29105"/>
    </ligand>
</feature>
<dbReference type="InterPro" id="IPR027540">
    <property type="entry name" value="Coq4_euk"/>
</dbReference>
<proteinExistence type="inferred from homology"/>
<dbReference type="PANTHER" id="PTHR12922">
    <property type="entry name" value="UBIQUINONE BIOSYNTHESIS PROTEIN"/>
    <property type="match status" value="1"/>
</dbReference>
<dbReference type="Proteomes" id="UP000267029">
    <property type="component" value="Unassembled WGS sequence"/>
</dbReference>
<dbReference type="GO" id="GO:0031314">
    <property type="term" value="C:extrinsic component of mitochondrial inner membrane"/>
    <property type="evidence" value="ECO:0007669"/>
    <property type="project" value="UniProtKB-UniRule"/>
</dbReference>
<keyword evidence="6" id="KW-0862">Zinc</keyword>
<dbReference type="AlphaFoldDB" id="A0A0R3UC81"/>
<dbReference type="OrthoDB" id="4249at2759"/>
<feature type="binding site" evidence="6">
    <location>
        <position position="130"/>
    </location>
    <ligand>
        <name>Zn(2+)</name>
        <dbReference type="ChEBI" id="CHEBI:29105"/>
    </ligand>
</feature>
<evidence type="ECO:0000256" key="4">
    <source>
        <dbReference type="ARBA" id="ARBA00023136"/>
    </source>
</evidence>
<comment type="catalytic activity">
    <reaction evidence="6">
        <text>a 4-hydroxy-3-methoxy-5-(all-trans-polyprenyl)benzoate + H(+) = a 2-methoxy-6-(all-trans-polyprenyl)phenol + CO2</text>
        <dbReference type="Rhea" id="RHEA:81179"/>
        <dbReference type="Rhea" id="RHEA-COMP:9551"/>
        <dbReference type="Rhea" id="RHEA-COMP:10931"/>
        <dbReference type="ChEBI" id="CHEBI:15378"/>
        <dbReference type="ChEBI" id="CHEBI:16526"/>
        <dbReference type="ChEBI" id="CHEBI:62731"/>
        <dbReference type="ChEBI" id="CHEBI:84443"/>
        <dbReference type="EC" id="4.1.1.130"/>
    </reaction>
</comment>
<evidence type="ECO:0000256" key="2">
    <source>
        <dbReference type="ARBA" id="ARBA00022792"/>
    </source>
</evidence>
<organism evidence="7 8">
    <name type="scientific">Mesocestoides corti</name>
    <name type="common">Flatworm</name>
    <dbReference type="NCBI Taxonomy" id="53468"/>
    <lineage>
        <taxon>Eukaryota</taxon>
        <taxon>Metazoa</taxon>
        <taxon>Spiralia</taxon>
        <taxon>Lophotrochozoa</taxon>
        <taxon>Platyhelminthes</taxon>
        <taxon>Cestoda</taxon>
        <taxon>Eucestoda</taxon>
        <taxon>Cyclophyllidea</taxon>
        <taxon>Mesocestoididae</taxon>
        <taxon>Mesocestoides</taxon>
    </lineage>
</organism>
<protein>
    <recommendedName>
        <fullName evidence="6">Ubiquinone biosynthesis protein COQ4 homolog, mitochondrial</fullName>
    </recommendedName>
    <alternativeName>
        <fullName evidence="6">4-hydroxy-3-methoxy-5-polyprenylbenzoate decarboxylase</fullName>
        <ecNumber evidence="6">4.1.1.130</ecNumber>
    </alternativeName>
    <alternativeName>
        <fullName evidence="6">Coenzyme Q biosynthesis protein 4 homolog</fullName>
    </alternativeName>
</protein>
<keyword evidence="5 6" id="KW-0456">Lyase</keyword>
<sequence>MDLLYEGHITTTKLQKALLAVTSGIACMLYPQRPDFIALFGETTGHRALKRLFVKMRSDPEGAAVLANRPRIRSSTIDFGYLRQLPSHTFGSHYVAFLDRYGYSPNDRGLVNFVDDPDLAYVMQRYREVHDLVHVLLGQQTDMLGEVVVKWVEGLQLGLPLGLLGGFFGALRLKPK</sequence>
<dbReference type="HAMAP" id="MF_03111">
    <property type="entry name" value="Coq4"/>
    <property type="match status" value="1"/>
</dbReference>
<comment type="subunit">
    <text evidence="6">Component of a multi-subunit COQ enzyme complex.</text>
</comment>
<comment type="pathway">
    <text evidence="6">Cofactor biosynthesis; ubiquinone biosynthesis.</text>
</comment>
<comment type="similarity">
    <text evidence="6">Belongs to the COQ4 family.</text>
</comment>
<dbReference type="UniPathway" id="UPA00232"/>
<comment type="function">
    <text evidence="6">Lyase that catalyzes the C1-decarboxylation of 4-hydroxy-3-methoxy-5-(all-trans-polyprenyl)benzoic acid into 2-methoxy-6-(all-trans-polyprenyl)phenol during ubiquinone biosynthesis.</text>
</comment>
<comment type="subcellular location">
    <subcellularLocation>
        <location evidence="6">Mitochondrion inner membrane</location>
        <topology evidence="6">Peripheral membrane protein</topology>
        <orientation evidence="6">Matrix side</orientation>
    </subcellularLocation>
</comment>
<keyword evidence="3 6" id="KW-0496">Mitochondrion</keyword>
<evidence type="ECO:0000313" key="7">
    <source>
        <dbReference type="EMBL" id="VDD78527.1"/>
    </source>
</evidence>
<dbReference type="GO" id="GO:0008270">
    <property type="term" value="F:zinc ion binding"/>
    <property type="evidence" value="ECO:0007669"/>
    <property type="project" value="UniProtKB-UniRule"/>
</dbReference>
<dbReference type="InterPro" id="IPR007715">
    <property type="entry name" value="Coq4"/>
</dbReference>
<reference evidence="7 8" key="1">
    <citation type="submission" date="2018-10" db="EMBL/GenBank/DDBJ databases">
        <authorList>
            <consortium name="Pathogen Informatics"/>
        </authorList>
    </citation>
    <scope>NUCLEOTIDE SEQUENCE [LARGE SCALE GENOMIC DNA]</scope>
</reference>
<evidence type="ECO:0000256" key="5">
    <source>
        <dbReference type="ARBA" id="ARBA00023239"/>
    </source>
</evidence>
<dbReference type="PANTHER" id="PTHR12922:SF7">
    <property type="entry name" value="UBIQUINONE BIOSYNTHESIS PROTEIN COQ4 HOMOLOG, MITOCHONDRIAL"/>
    <property type="match status" value="1"/>
</dbReference>
<gene>
    <name evidence="7" type="ORF">MCOS_LOCUS4530</name>
</gene>
<keyword evidence="1 6" id="KW-0831">Ubiquinone biosynthesis</keyword>
<keyword evidence="8" id="KW-1185">Reference proteome</keyword>
<feature type="binding site" evidence="6">
    <location>
        <position position="131"/>
    </location>
    <ligand>
        <name>Zn(2+)</name>
        <dbReference type="ChEBI" id="CHEBI:29105"/>
    </ligand>
</feature>
<dbReference type="EC" id="4.1.1.130" evidence="6"/>
<accession>A0A0R3UC81</accession>
<dbReference type="GO" id="GO:0120539">
    <property type="term" value="F:4-hydroxy-3-methoxy-5-polyprenylbenzoate decarboxylase activity"/>
    <property type="evidence" value="ECO:0007669"/>
    <property type="project" value="UniProtKB-EC"/>
</dbReference>
<dbReference type="Pfam" id="PF05019">
    <property type="entry name" value="Coq4"/>
    <property type="match status" value="1"/>
</dbReference>